<protein>
    <recommendedName>
        <fullName evidence="13">Myosin motor domain-containing protein</fullName>
    </recommendedName>
</protein>
<dbReference type="PANTHER" id="PTHR13140:SF857">
    <property type="entry name" value="MYOSIN-11"/>
    <property type="match status" value="1"/>
</dbReference>
<dbReference type="Gene3D" id="1.10.10.820">
    <property type="match status" value="1"/>
</dbReference>
<proteinExistence type="inferred from homology"/>
<evidence type="ECO:0000256" key="5">
    <source>
        <dbReference type="ARBA" id="ARBA00023123"/>
    </source>
</evidence>
<dbReference type="OrthoDB" id="6108017at2759"/>
<evidence type="ECO:0000256" key="3">
    <source>
        <dbReference type="ARBA" id="ARBA00022840"/>
    </source>
</evidence>
<evidence type="ECO:0000256" key="7">
    <source>
        <dbReference type="ARBA" id="ARBA00023203"/>
    </source>
</evidence>
<organism evidence="14 15">
    <name type="scientific">Naumovozyma castellii</name>
    <name type="common">Yeast</name>
    <name type="synonym">Saccharomyces castellii</name>
    <dbReference type="NCBI Taxonomy" id="27288"/>
    <lineage>
        <taxon>Eukaryota</taxon>
        <taxon>Fungi</taxon>
        <taxon>Dikarya</taxon>
        <taxon>Ascomycota</taxon>
        <taxon>Saccharomycotina</taxon>
        <taxon>Saccharomycetes</taxon>
        <taxon>Saccharomycetales</taxon>
        <taxon>Saccharomycetaceae</taxon>
        <taxon>Naumovozyma</taxon>
    </lineage>
</organism>
<feature type="coiled-coil region" evidence="12">
    <location>
        <begin position="1689"/>
        <end position="1737"/>
    </location>
</feature>
<dbReference type="eggNOG" id="KOG0161">
    <property type="taxonomic scope" value="Eukaryota"/>
</dbReference>
<evidence type="ECO:0000256" key="1">
    <source>
        <dbReference type="ARBA" id="ARBA00008314"/>
    </source>
</evidence>
<evidence type="ECO:0000256" key="11">
    <source>
        <dbReference type="PROSITE-ProRule" id="PRU00782"/>
    </source>
</evidence>
<evidence type="ECO:0000313" key="15">
    <source>
        <dbReference type="Proteomes" id="UP000001640"/>
    </source>
</evidence>
<dbReference type="GO" id="GO:1902404">
    <property type="term" value="P:mitotic actomyosin contractile ring contraction"/>
    <property type="evidence" value="ECO:0007669"/>
    <property type="project" value="EnsemblFungi"/>
</dbReference>
<dbReference type="InterPro" id="IPR036961">
    <property type="entry name" value="Kinesin_motor_dom_sf"/>
</dbReference>
<evidence type="ECO:0000259" key="13">
    <source>
        <dbReference type="PROSITE" id="PS51456"/>
    </source>
</evidence>
<dbReference type="EMBL" id="HE576752">
    <property type="protein sequence ID" value="CCC67234.1"/>
    <property type="molecule type" value="Genomic_DNA"/>
</dbReference>
<evidence type="ECO:0000256" key="4">
    <source>
        <dbReference type="ARBA" id="ARBA00023054"/>
    </source>
</evidence>
<dbReference type="Gene3D" id="1.20.120.720">
    <property type="entry name" value="Myosin VI head, motor domain, U50 subdomain"/>
    <property type="match status" value="1"/>
</dbReference>
<dbReference type="GO" id="GO:0031671">
    <property type="term" value="P:primary cell septum biogenesis"/>
    <property type="evidence" value="ECO:0007669"/>
    <property type="project" value="EnsemblFungi"/>
</dbReference>
<dbReference type="FunFam" id="1.10.10.820:FF:000001">
    <property type="entry name" value="Myosin heavy chain"/>
    <property type="match status" value="1"/>
</dbReference>
<evidence type="ECO:0000313" key="14">
    <source>
        <dbReference type="EMBL" id="CCC67234.1"/>
    </source>
</evidence>
<evidence type="ECO:0000256" key="10">
    <source>
        <dbReference type="ARBA" id="ARBA00066040"/>
    </source>
</evidence>
<feature type="binding site" evidence="11">
    <location>
        <begin position="160"/>
        <end position="167"/>
    </location>
    <ligand>
        <name>ATP</name>
        <dbReference type="ChEBI" id="CHEBI:30616"/>
    </ligand>
</feature>
<feature type="coiled-coil region" evidence="12">
    <location>
        <begin position="1357"/>
        <end position="1646"/>
    </location>
</feature>
<evidence type="ECO:0000256" key="12">
    <source>
        <dbReference type="SAM" id="Coils"/>
    </source>
</evidence>
<dbReference type="Gene3D" id="1.20.58.530">
    <property type="match status" value="1"/>
</dbReference>
<evidence type="ECO:0000256" key="6">
    <source>
        <dbReference type="ARBA" id="ARBA00023175"/>
    </source>
</evidence>
<dbReference type="InterPro" id="IPR001609">
    <property type="entry name" value="Myosin_head_motor_dom-like"/>
</dbReference>
<comment type="function">
    <text evidence="9">Myosin heavy chain that is required for the cell cycle-regulated transport of various organelles and proteins for their segregation. Functions by binding with its tail domain to receptor proteins on organelles and exerting force with its N-terminal motor domain against actin filaments, thereby transporting its cargo along polarized actin cables.</text>
</comment>
<dbReference type="GO" id="GO:1904498">
    <property type="term" value="P:protein localization to mitotic actomyosin contractile ring"/>
    <property type="evidence" value="ECO:0007669"/>
    <property type="project" value="EnsemblFungi"/>
</dbReference>
<dbReference type="SMART" id="SM00242">
    <property type="entry name" value="MYSc"/>
    <property type="match status" value="1"/>
</dbReference>
<dbReference type="STRING" id="1064592.G0V6Y6"/>
<feature type="domain" description="Myosin motor" evidence="13">
    <location>
        <begin position="67"/>
        <end position="751"/>
    </location>
</feature>
<keyword evidence="3 11" id="KW-0067">ATP-binding</keyword>
<sequence length="1876" mass="217970">MTEQNNLVWIPDPDKIFTLAEVARIESVKNARTNVEEEMATVRIMETGEELQIEKSNLSPSNPTSFDKVDNMSELTHLNEASVLHNLEKRYKDDMIYTYSGLFLVAINPYCNIKIYTQEYINLYNGSSKEDNKPHIYAIAEEAYQKLLTEKQDQSVLVTGESGAGKTENTKKILQYLASITSNKSKYSEADLLVSQNDNEINQFESFEMKILQSNPILESFGNAQTVRNNNSSRFGKFIKIEFDERGKINGAHIEWYLLEKSRVINQHPEERNYHIFYQLLAGLSLQELRKLELTSKSVSDYKYLSKSNPSIPGVNDAQDFQDLLKAFTTVGFTHEEVNNIWQVLSIILHIGNVDFTSEKSQQATFKNDPSTLAKLLGVTEKEFTTAVLTPKTKAGKEWVTQSKNASQARFILNSLSRTLYEKLFSFIVERINNSLDHSSMTANYIGLLDIAGFEIFKHNSFEQLCINYTNEKLQQFFNHHMFVLEQNEYMKENIQWNFVDFGKDLQASIDLIENKSSPTGVLPLLDEESILPNSSDDSFFSKLISTWDQKSPKFIRSKLPQCFVLKHYAGEVEYNIEGWLSKNKDPLSECMISMLSSSTNEIVTSFFNESNKNVRGSSFRTASARHREQQMLLLKQLETTHPHFVRCIIPNNRKKAKDFDRKLILDQLRCNGVLEGIRIAREGYPNRIFFKEFFQRYRLLSDENHFATGFKKNCEILLSSLHLDPSLYKIGTSKLFFKAGVLAELETKKDQRIRSIVIRFNSHLRGRIIRKMTDEKLMKLRAARVLGNSFRTYNRLLEDPWYNLYVKIKPLVNSAQDITKTKQFTEQVKALEHKLQLIEEERDSAKEKSSRTSKDLEKIRSILEKERNSLKENENTLIKVKNEQRTLQGRLEEAISIKDKLEGETTELKSQYAKASEELEKSKDLSAEKEKFIGTLLEKKSALEDKLCSLETDLENKKENYSNIVAAKQKAEQESNDLKQREQLNQEEIRALKKKLEMSGEGLDIKLATLEKNCHAAKTRLESLVGENGDLRNKLTLSRKESKNLGNQLNLKEAEISRLRSKMDQHQKEIISVSNQRDELINEQNNAVSELNRTKKELSSIKLEYQKLEEEMKILKSHSEETQNLQKGQQEDTSRVRNLEKRLSEEISLNEYLSRKLSSNLQEEMHPSLKGNIFFSEDVSKDQLIAYFNDMKLKLDDATKDLEHQIEEKKDLIAKLRFTETRLASSSFDSQMRRAQLKKLKEIVEKTNPSLDLARELENVTDEGVNVEKLILEVEYLKRQLELETKAHYDAENVASALHEKFTRIQRVDSSSDIFKLKYEASEERVKGLEQKLKSTPLKDRTNIPVGDIFKNRESISKYEEDVKFHKLENYKLQENLVDCHNTISRLKHDIIQHGNKERLLIEQLDHLQTELQSSEHQKDLYATTMKQQKEQYQNCLEDLETNENQLSEYSLALKQAEDNIQSMSGIIENQKLQNKQKDKQIWEKEIEKNELDMELQEKSIELKKIQDLNQMLVSDIAHLKERLATVQDNSKYINEINDLKEELNRNLQSETALKKEVSTLNYELKSLSNESEGKISELLKQVEHYSNLANVLSNERDISDASQKELSKRHDELLAKVQTLTANIESLTNEKTQLISQVEQLRTSIGKTTDDFEKSLNEKDSISIRIKYLEETLELQREQNSRNGELMKKLQNDAEVLKSELDGEKKNNISLYEENQTLINVNSQLNKKMGNLEEKLSDPKEKDAWLSKIHELEELVKKETNLKYEEVKKTKNLERVINELTERNGKQTDIINLANRERQGMEKTAMNYNNHINELEEHIKKQGMDLKKCVRDNAYYQDRVMELEKEMNFWKEQYHSLNSDRKEIAGVRTEEVMM</sequence>
<dbReference type="OMA" id="RCYFASK"/>
<dbReference type="KEGG" id="ncs:NCAS_0A06760"/>
<dbReference type="GO" id="GO:0016020">
    <property type="term" value="C:membrane"/>
    <property type="evidence" value="ECO:0007669"/>
    <property type="project" value="TreeGrafter"/>
</dbReference>
<dbReference type="HOGENOM" id="CLU_000192_5_3_1"/>
<dbReference type="FunCoup" id="G0V6Y6">
    <property type="interactions" value="461"/>
</dbReference>
<dbReference type="SUPFAM" id="SSF52540">
    <property type="entry name" value="P-loop containing nucleoside triphosphate hydrolases"/>
    <property type="match status" value="1"/>
</dbReference>
<gene>
    <name evidence="14" type="primary">NCAS0A06760</name>
    <name evidence="14" type="ordered locus">NCAS_0A06760</name>
</gene>
<dbReference type="Gene3D" id="1.20.5.4820">
    <property type="match status" value="1"/>
</dbReference>
<dbReference type="GO" id="GO:1903475">
    <property type="term" value="P:mitotic actomyosin contractile ring assembly"/>
    <property type="evidence" value="ECO:0007669"/>
    <property type="project" value="EnsemblFungi"/>
</dbReference>
<dbReference type="PROSITE" id="PS51456">
    <property type="entry name" value="MYOSIN_MOTOR"/>
    <property type="match status" value="1"/>
</dbReference>
<dbReference type="RefSeq" id="XP_003673615.1">
    <property type="nucleotide sequence ID" value="XM_003673567.1"/>
</dbReference>
<keyword evidence="7 11" id="KW-0009">Actin-binding</keyword>
<keyword evidence="15" id="KW-1185">Reference proteome</keyword>
<dbReference type="InParanoid" id="G0V6Y6"/>
<feature type="coiled-coil region" evidence="12">
    <location>
        <begin position="1189"/>
        <end position="1216"/>
    </location>
</feature>
<dbReference type="GO" id="GO:0000142">
    <property type="term" value="C:cellular bud neck contractile ring"/>
    <property type="evidence" value="ECO:0007669"/>
    <property type="project" value="EnsemblFungi"/>
</dbReference>
<reference evidence="15" key="1">
    <citation type="journal article" date="2011" name="Proc. Natl. Acad. Sci. U.S.A.">
        <title>Evolutionary erosion of yeast sex chromosomes by mating-type switching accidents.</title>
        <authorList>
            <person name="Gordon J.L."/>
            <person name="Armisen D."/>
            <person name="Proux-Wera E."/>
            <person name="Oheigeartaigh S.S."/>
            <person name="Byrne K.P."/>
            <person name="Wolfe K.H."/>
        </authorList>
    </citation>
    <scope>NUCLEOTIDE SEQUENCE [LARGE SCALE GENOMIC DNA]</scope>
    <source>
        <strain evidence="15">ATCC 76901 / BCRC 22586 / CBS 4309 / NBRC 1992 / NRRL Y-12630</strain>
    </source>
</reference>
<dbReference type="CDD" id="cd01377">
    <property type="entry name" value="MYSc_class_II"/>
    <property type="match status" value="1"/>
</dbReference>
<comment type="subunit">
    <text evidence="10">Homodimer. Interacts with calmodulin (CMD1) and the myosin light chain MLC1 through its IQ repeats.</text>
</comment>
<dbReference type="FunFam" id="3.40.850.10:FF:000101">
    <property type="entry name" value="Slow myosin heavy chain 2"/>
    <property type="match status" value="1"/>
</dbReference>
<dbReference type="PRINTS" id="PR00193">
    <property type="entry name" value="MYOSINHEAVY"/>
</dbReference>
<dbReference type="GO" id="GO:0007015">
    <property type="term" value="P:actin filament organization"/>
    <property type="evidence" value="ECO:0007669"/>
    <property type="project" value="TreeGrafter"/>
</dbReference>
<name>G0V6Y6_NAUCA</name>
<dbReference type="GO" id="GO:0032033">
    <property type="term" value="F:myosin II light chain binding"/>
    <property type="evidence" value="ECO:0007669"/>
    <property type="project" value="EnsemblFungi"/>
</dbReference>
<dbReference type="GO" id="GO:0016460">
    <property type="term" value="C:myosin II complex"/>
    <property type="evidence" value="ECO:0007669"/>
    <property type="project" value="EnsemblFungi"/>
</dbReference>
<keyword evidence="4 12" id="KW-0175">Coiled coil</keyword>
<feature type="coiled-coil region" evidence="12">
    <location>
        <begin position="1800"/>
        <end position="1862"/>
    </location>
</feature>
<feature type="region of interest" description="Actin-binding" evidence="11">
    <location>
        <begin position="631"/>
        <end position="653"/>
    </location>
</feature>
<evidence type="ECO:0000256" key="8">
    <source>
        <dbReference type="ARBA" id="ARBA00023306"/>
    </source>
</evidence>
<dbReference type="Gene3D" id="3.40.850.10">
    <property type="entry name" value="Kinesin motor domain"/>
    <property type="match status" value="1"/>
</dbReference>
<dbReference type="GeneID" id="96900713"/>
<feature type="coiled-coil region" evidence="12">
    <location>
        <begin position="822"/>
        <end position="926"/>
    </location>
</feature>
<dbReference type="Pfam" id="PF00063">
    <property type="entry name" value="Myosin_head"/>
    <property type="match status" value="1"/>
</dbReference>
<keyword evidence="2 11" id="KW-0547">Nucleotide-binding</keyword>
<keyword evidence="6 11" id="KW-0505">Motor protein</keyword>
<dbReference type="GO" id="GO:0000131">
    <property type="term" value="C:incipient cellular bud site"/>
    <property type="evidence" value="ECO:0007669"/>
    <property type="project" value="EnsemblFungi"/>
</dbReference>
<dbReference type="GO" id="GO:0000920">
    <property type="term" value="P:septum digestion after cytokinesis"/>
    <property type="evidence" value="ECO:0007669"/>
    <property type="project" value="EnsemblFungi"/>
</dbReference>
<dbReference type="PANTHER" id="PTHR13140">
    <property type="entry name" value="MYOSIN"/>
    <property type="match status" value="1"/>
</dbReference>
<comment type="similarity">
    <text evidence="1 11">Belongs to the TRAFAC class myosin-kinesin ATPase superfamily. Myosin family.</text>
</comment>
<dbReference type="InterPro" id="IPR027417">
    <property type="entry name" value="P-loop_NTPase"/>
</dbReference>
<dbReference type="GO" id="GO:0005524">
    <property type="term" value="F:ATP binding"/>
    <property type="evidence" value="ECO:0007669"/>
    <property type="project" value="UniProtKB-UniRule"/>
</dbReference>
<keyword evidence="5 11" id="KW-0518">Myosin</keyword>
<keyword evidence="8" id="KW-0131">Cell cycle</keyword>
<dbReference type="GO" id="GO:0000146">
    <property type="term" value="F:microfilament motor activity"/>
    <property type="evidence" value="ECO:0007669"/>
    <property type="project" value="TreeGrafter"/>
</dbReference>
<evidence type="ECO:0000256" key="9">
    <source>
        <dbReference type="ARBA" id="ARBA00054928"/>
    </source>
</evidence>
<evidence type="ECO:0000256" key="2">
    <source>
        <dbReference type="ARBA" id="ARBA00022741"/>
    </source>
</evidence>
<dbReference type="Proteomes" id="UP000001640">
    <property type="component" value="Chromosome 1"/>
</dbReference>
<dbReference type="SUPFAM" id="SSF90257">
    <property type="entry name" value="Myosin rod fragments"/>
    <property type="match status" value="1"/>
</dbReference>
<feature type="coiled-coil region" evidence="12">
    <location>
        <begin position="955"/>
        <end position="1126"/>
    </location>
</feature>
<dbReference type="GO" id="GO:0051015">
    <property type="term" value="F:actin filament binding"/>
    <property type="evidence" value="ECO:0007669"/>
    <property type="project" value="TreeGrafter"/>
</dbReference>
<accession>G0V6Y6</accession>
<reference key="2">
    <citation type="submission" date="2011-08" db="EMBL/GenBank/DDBJ databases">
        <title>Genome sequence of Naumovozyma castellii.</title>
        <authorList>
            <person name="Gordon J.L."/>
            <person name="Armisen D."/>
            <person name="Proux-Wera E."/>
            <person name="OhEigeartaigh S.S."/>
            <person name="Byrne K.P."/>
            <person name="Wolfe K.H."/>
        </authorList>
    </citation>
    <scope>NUCLEOTIDE SEQUENCE</scope>
    <source>
        <strain>Type strain:CBS 4309</strain>
    </source>
</reference>